<gene>
    <name evidence="1" type="ORF">P7K49_027407</name>
</gene>
<sequence>MSSLGNIEDFLHLSPCDPYSSASCRSPKRTHITCNRAAVWSFCKKSIAQVLDWLGASPDFLATALIEVFTHQHSGYTAVELLLQRSGNTKTQSKPSPQYN</sequence>
<dbReference type="Proteomes" id="UP001266305">
    <property type="component" value="Unassembled WGS sequence"/>
</dbReference>
<evidence type="ECO:0000313" key="1">
    <source>
        <dbReference type="EMBL" id="KAK2093669.1"/>
    </source>
</evidence>
<organism evidence="1 2">
    <name type="scientific">Saguinus oedipus</name>
    <name type="common">Cotton-top tamarin</name>
    <name type="synonym">Oedipomidas oedipus</name>
    <dbReference type="NCBI Taxonomy" id="9490"/>
    <lineage>
        <taxon>Eukaryota</taxon>
        <taxon>Metazoa</taxon>
        <taxon>Chordata</taxon>
        <taxon>Craniata</taxon>
        <taxon>Vertebrata</taxon>
        <taxon>Euteleostomi</taxon>
        <taxon>Mammalia</taxon>
        <taxon>Eutheria</taxon>
        <taxon>Euarchontoglires</taxon>
        <taxon>Primates</taxon>
        <taxon>Haplorrhini</taxon>
        <taxon>Platyrrhini</taxon>
        <taxon>Cebidae</taxon>
        <taxon>Callitrichinae</taxon>
        <taxon>Saguinus</taxon>
    </lineage>
</organism>
<proteinExistence type="predicted"/>
<keyword evidence="2" id="KW-1185">Reference proteome</keyword>
<reference evidence="1 2" key="1">
    <citation type="submission" date="2023-05" db="EMBL/GenBank/DDBJ databases">
        <title>B98-5 Cell Line De Novo Hybrid Assembly: An Optical Mapping Approach.</title>
        <authorList>
            <person name="Kananen K."/>
            <person name="Auerbach J.A."/>
            <person name="Kautto E."/>
            <person name="Blachly J.S."/>
        </authorList>
    </citation>
    <scope>NUCLEOTIDE SEQUENCE [LARGE SCALE GENOMIC DNA]</scope>
    <source>
        <strain evidence="1">B95-8</strain>
        <tissue evidence="1">Cell line</tissue>
    </source>
</reference>
<accession>A0ABQ9UA32</accession>
<evidence type="ECO:0000313" key="2">
    <source>
        <dbReference type="Proteomes" id="UP001266305"/>
    </source>
</evidence>
<name>A0ABQ9UA32_SAGOE</name>
<protein>
    <submittedName>
        <fullName evidence="1">Uncharacterized protein</fullName>
    </submittedName>
</protein>
<comment type="caution">
    <text evidence="1">The sequence shown here is derived from an EMBL/GenBank/DDBJ whole genome shotgun (WGS) entry which is preliminary data.</text>
</comment>
<dbReference type="EMBL" id="JASSZA010000014">
    <property type="protein sequence ID" value="KAK2093669.1"/>
    <property type="molecule type" value="Genomic_DNA"/>
</dbReference>